<protein>
    <submittedName>
        <fullName evidence="1">Uncharacterized protein</fullName>
    </submittedName>
</protein>
<dbReference type="Proteomes" id="UP000246744">
    <property type="component" value="Unassembled WGS sequence"/>
</dbReference>
<keyword evidence="2" id="KW-1185">Reference proteome</keyword>
<sequence>MKICFPARKADGKDYSTLDEMMAQVGREPHGTWLAGTNAMWHGGIHITRESAPASVLTSENLDTAVPLSFMAGGEVVAYRLNSQYLSDTWMGKTLQYSSSFVLVKSVCTPDATKAENSLEFYSLYIGLAPPSAFPALQRYRVTERGNGLRLRNYSGQEKTGEPAPVPTGKTLATGQTMVVLRENIFGLDGHILTFGLARLLNKHNEMTGTAFWVSLDPLFMTPDGKQTAHLPAWMQQTVTQGIYDTVVKPTTRMTVAAGDALGFLGEDIIPGELHETETDPYVHIEVLSTDSQLPDFLNNSAGVTGGDKYLHIHPDSYLYTCSGSVIQDTSKSC</sequence>
<dbReference type="AlphaFoldDB" id="A0A317Q6D5"/>
<proteinExistence type="predicted"/>
<accession>A0A317Q6D5</accession>
<name>A0A317Q6D5_9ENTR</name>
<comment type="caution">
    <text evidence="1">The sequence shown here is derived from an EMBL/GenBank/DDBJ whole genome shotgun (WGS) entry which is preliminary data.</text>
</comment>
<organism evidence="1 2">
    <name type="scientific">Mangrovibacter plantisponsor</name>
    <dbReference type="NCBI Taxonomy" id="451513"/>
    <lineage>
        <taxon>Bacteria</taxon>
        <taxon>Pseudomonadati</taxon>
        <taxon>Pseudomonadota</taxon>
        <taxon>Gammaproteobacteria</taxon>
        <taxon>Enterobacterales</taxon>
        <taxon>Enterobacteriaceae</taxon>
        <taxon>Mangrovibacter</taxon>
    </lineage>
</organism>
<reference evidence="1 2" key="1">
    <citation type="submission" date="2018-05" db="EMBL/GenBank/DDBJ databases">
        <title>Genomic Encyclopedia of Type Strains, Phase IV (KMG-IV): sequencing the most valuable type-strain genomes for metagenomic binning, comparative biology and taxonomic classification.</title>
        <authorList>
            <person name="Goeker M."/>
        </authorList>
    </citation>
    <scope>NUCLEOTIDE SEQUENCE [LARGE SCALE GENOMIC DNA]</scope>
    <source>
        <strain evidence="1 2">DSM 19579</strain>
    </source>
</reference>
<evidence type="ECO:0000313" key="1">
    <source>
        <dbReference type="EMBL" id="PWW10861.1"/>
    </source>
</evidence>
<gene>
    <name evidence="1" type="ORF">DES37_103238</name>
</gene>
<evidence type="ECO:0000313" key="2">
    <source>
        <dbReference type="Proteomes" id="UP000246744"/>
    </source>
</evidence>
<dbReference type="EMBL" id="QGTS01000003">
    <property type="protein sequence ID" value="PWW10861.1"/>
    <property type="molecule type" value="Genomic_DNA"/>
</dbReference>